<organism evidence="2 3">
    <name type="scientific">Rarobacter incanus</name>
    <dbReference type="NCBI Taxonomy" id="153494"/>
    <lineage>
        <taxon>Bacteria</taxon>
        <taxon>Bacillati</taxon>
        <taxon>Actinomycetota</taxon>
        <taxon>Actinomycetes</taxon>
        <taxon>Micrococcales</taxon>
        <taxon>Rarobacteraceae</taxon>
        <taxon>Rarobacter</taxon>
    </lineage>
</organism>
<keyword evidence="3" id="KW-1185">Reference proteome</keyword>
<evidence type="ECO:0008006" key="4">
    <source>
        <dbReference type="Google" id="ProtNLM"/>
    </source>
</evidence>
<evidence type="ECO:0000313" key="3">
    <source>
        <dbReference type="Proteomes" id="UP000316181"/>
    </source>
</evidence>
<comment type="caution">
    <text evidence="2">The sequence shown here is derived from an EMBL/GenBank/DDBJ whole genome shotgun (WGS) entry which is preliminary data.</text>
</comment>
<evidence type="ECO:0000313" key="2">
    <source>
        <dbReference type="EMBL" id="TQK75523.1"/>
    </source>
</evidence>
<protein>
    <recommendedName>
        <fullName evidence="4">MFS transporter</fullName>
    </recommendedName>
</protein>
<dbReference type="Proteomes" id="UP000316181">
    <property type="component" value="Unassembled WGS sequence"/>
</dbReference>
<proteinExistence type="predicted"/>
<feature type="chain" id="PRO_5021742365" description="MFS transporter" evidence="1">
    <location>
        <begin position="20"/>
        <end position="89"/>
    </location>
</feature>
<dbReference type="AlphaFoldDB" id="A0A542SLM5"/>
<feature type="signal peptide" evidence="1">
    <location>
        <begin position="1"/>
        <end position="19"/>
    </location>
</feature>
<keyword evidence="1" id="KW-0732">Signal</keyword>
<evidence type="ECO:0000256" key="1">
    <source>
        <dbReference type="SAM" id="SignalP"/>
    </source>
</evidence>
<dbReference type="EMBL" id="VFNV01000001">
    <property type="protein sequence ID" value="TQK75523.1"/>
    <property type="molecule type" value="Genomic_DNA"/>
</dbReference>
<name>A0A542SLM5_9MICO</name>
<sequence>MIIAAGAALLSCVFLPVTATTPASLAVSLAVFGFFMGALDAVMNTHALAVERAYRRPILAAFHAMFSVGGPQERWPGSFPFARDGRRGS</sequence>
<gene>
    <name evidence="2" type="ORF">FB389_0150</name>
</gene>
<reference evidence="2 3" key="1">
    <citation type="submission" date="2019-06" db="EMBL/GenBank/DDBJ databases">
        <title>Sequencing the genomes of 1000 actinobacteria strains.</title>
        <authorList>
            <person name="Klenk H.-P."/>
        </authorList>
    </citation>
    <scope>NUCLEOTIDE SEQUENCE [LARGE SCALE GENOMIC DNA]</scope>
    <source>
        <strain evidence="2 3">DSM 10596</strain>
    </source>
</reference>
<accession>A0A542SLM5</accession>